<dbReference type="EMBL" id="JAUTDP010000004">
    <property type="protein sequence ID" value="KAK3400259.1"/>
    <property type="molecule type" value="Genomic_DNA"/>
</dbReference>
<accession>A0AAE0PI60</accession>
<dbReference type="Gene3D" id="3.20.20.100">
    <property type="entry name" value="NADP-dependent oxidoreductase domain"/>
    <property type="match status" value="1"/>
</dbReference>
<dbReference type="InterPro" id="IPR050523">
    <property type="entry name" value="AKR_Detox_Biosynth"/>
</dbReference>
<evidence type="ECO:0000313" key="4">
    <source>
        <dbReference type="Proteomes" id="UP001281003"/>
    </source>
</evidence>
<dbReference type="Proteomes" id="UP001281003">
    <property type="component" value="Unassembled WGS sequence"/>
</dbReference>
<dbReference type="PANTHER" id="PTHR43364:SF4">
    <property type="entry name" value="NAD(P)-LINKED OXIDOREDUCTASE SUPERFAMILY PROTEIN"/>
    <property type="match status" value="1"/>
</dbReference>
<evidence type="ECO:0000259" key="2">
    <source>
        <dbReference type="Pfam" id="PF00248"/>
    </source>
</evidence>
<dbReference type="SUPFAM" id="SSF51430">
    <property type="entry name" value="NAD(P)-linked oxidoreductase"/>
    <property type="match status" value="1"/>
</dbReference>
<name>A0AAE0PI60_SORBR</name>
<dbReference type="GO" id="GO:0016491">
    <property type="term" value="F:oxidoreductase activity"/>
    <property type="evidence" value="ECO:0007669"/>
    <property type="project" value="UniProtKB-KW"/>
</dbReference>
<reference evidence="3" key="1">
    <citation type="journal article" date="2023" name="Mol. Phylogenet. Evol.">
        <title>Genome-scale phylogeny and comparative genomics of the fungal order Sordariales.</title>
        <authorList>
            <person name="Hensen N."/>
            <person name="Bonometti L."/>
            <person name="Westerberg I."/>
            <person name="Brannstrom I.O."/>
            <person name="Guillou S."/>
            <person name="Cros-Aarteil S."/>
            <person name="Calhoun S."/>
            <person name="Haridas S."/>
            <person name="Kuo A."/>
            <person name="Mondo S."/>
            <person name="Pangilinan J."/>
            <person name="Riley R."/>
            <person name="LaButti K."/>
            <person name="Andreopoulos B."/>
            <person name="Lipzen A."/>
            <person name="Chen C."/>
            <person name="Yan M."/>
            <person name="Daum C."/>
            <person name="Ng V."/>
            <person name="Clum A."/>
            <person name="Steindorff A."/>
            <person name="Ohm R.A."/>
            <person name="Martin F."/>
            <person name="Silar P."/>
            <person name="Natvig D.O."/>
            <person name="Lalanne C."/>
            <person name="Gautier V."/>
            <person name="Ament-Velasquez S.L."/>
            <person name="Kruys A."/>
            <person name="Hutchinson M.I."/>
            <person name="Powell A.J."/>
            <person name="Barry K."/>
            <person name="Miller A.N."/>
            <person name="Grigoriev I.V."/>
            <person name="Debuchy R."/>
            <person name="Gladieux P."/>
            <person name="Hiltunen Thoren M."/>
            <person name="Johannesson H."/>
        </authorList>
    </citation>
    <scope>NUCLEOTIDE SEQUENCE</scope>
    <source>
        <strain evidence="3">FGSC 1904</strain>
    </source>
</reference>
<proteinExistence type="predicted"/>
<dbReference type="AlphaFoldDB" id="A0AAE0PI60"/>
<dbReference type="PANTHER" id="PTHR43364">
    <property type="entry name" value="NADH-SPECIFIC METHYLGLYOXAL REDUCTASE-RELATED"/>
    <property type="match status" value="1"/>
</dbReference>
<protein>
    <submittedName>
        <fullName evidence="3">NADP-dependent oxidoreductase domain-containing protein</fullName>
    </submittedName>
</protein>
<keyword evidence="1" id="KW-0560">Oxidoreductase</keyword>
<dbReference type="InterPro" id="IPR036812">
    <property type="entry name" value="NAD(P)_OxRdtase_dom_sf"/>
</dbReference>
<feature type="domain" description="NADP-dependent oxidoreductase" evidence="2">
    <location>
        <begin position="5"/>
        <end position="254"/>
    </location>
</feature>
<gene>
    <name evidence="3" type="ORF">B0T20DRAFT_408258</name>
</gene>
<organism evidence="3 4">
    <name type="scientific">Sordaria brevicollis</name>
    <dbReference type="NCBI Taxonomy" id="83679"/>
    <lineage>
        <taxon>Eukaryota</taxon>
        <taxon>Fungi</taxon>
        <taxon>Dikarya</taxon>
        <taxon>Ascomycota</taxon>
        <taxon>Pezizomycotina</taxon>
        <taxon>Sordariomycetes</taxon>
        <taxon>Sordariomycetidae</taxon>
        <taxon>Sordariales</taxon>
        <taxon>Sordariaceae</taxon>
        <taxon>Sordaria</taxon>
    </lineage>
</organism>
<comment type="caution">
    <text evidence="3">The sequence shown here is derived from an EMBL/GenBank/DDBJ whole genome shotgun (WGS) entry which is preliminary data.</text>
</comment>
<evidence type="ECO:0000313" key="3">
    <source>
        <dbReference type="EMBL" id="KAK3400259.1"/>
    </source>
</evidence>
<dbReference type="InterPro" id="IPR023210">
    <property type="entry name" value="NADP_OxRdtase_dom"/>
</dbReference>
<dbReference type="Pfam" id="PF00248">
    <property type="entry name" value="Aldo_ket_red"/>
    <property type="match status" value="1"/>
</dbReference>
<sequence length="271" mass="30341">MTPRLIFGAGSIGTTLKGFTYSWDTPEKVSDLLSVLKELGISELDSAAAYPPGNPWNSETLLGQSKAAEKGFIIDSKVDTDRPFPHLDEERVKTSIDRTLSLIGTSRVRVYYPHAPDLVTSLEEQARAFDLQYRAGKFEKLGLSNYSAEDVEKFFAICEEKGYVKPSVYQGQYNALQRHSEEKLIPLLRKHNCAFHAFSPVAGGFLTGKITFNLNNPNPTELERTRFRGESAISFAVDTYDQPYMHEAIWKLKEACDAVTPQIPLQDAALR</sequence>
<keyword evidence="4" id="KW-1185">Reference proteome</keyword>
<evidence type="ECO:0000256" key="1">
    <source>
        <dbReference type="ARBA" id="ARBA00023002"/>
    </source>
</evidence>
<reference evidence="3" key="2">
    <citation type="submission" date="2023-07" db="EMBL/GenBank/DDBJ databases">
        <authorList>
            <consortium name="Lawrence Berkeley National Laboratory"/>
            <person name="Haridas S."/>
            <person name="Hensen N."/>
            <person name="Bonometti L."/>
            <person name="Westerberg I."/>
            <person name="Brannstrom I.O."/>
            <person name="Guillou S."/>
            <person name="Cros-Aarteil S."/>
            <person name="Calhoun S."/>
            <person name="Kuo A."/>
            <person name="Mondo S."/>
            <person name="Pangilinan J."/>
            <person name="Riley R."/>
            <person name="LaButti K."/>
            <person name="Andreopoulos B."/>
            <person name="Lipzen A."/>
            <person name="Chen C."/>
            <person name="Yanf M."/>
            <person name="Daum C."/>
            <person name="Ng V."/>
            <person name="Clum A."/>
            <person name="Steindorff A."/>
            <person name="Ohm R."/>
            <person name="Martin F."/>
            <person name="Silar P."/>
            <person name="Natvig D."/>
            <person name="Lalanne C."/>
            <person name="Gautier V."/>
            <person name="Ament-velasquez S.L."/>
            <person name="Kruys A."/>
            <person name="Hutchinson M.I."/>
            <person name="Powell A.J."/>
            <person name="Barry K."/>
            <person name="Miller A.N."/>
            <person name="Grigoriev I.V."/>
            <person name="Debuchy R."/>
            <person name="Gladieux P."/>
            <person name="Thoren M.H."/>
            <person name="Johannesson H."/>
        </authorList>
    </citation>
    <scope>NUCLEOTIDE SEQUENCE</scope>
    <source>
        <strain evidence="3">FGSC 1904</strain>
    </source>
</reference>